<reference evidence="4 5" key="1">
    <citation type="submission" date="2020-08" db="EMBL/GenBank/DDBJ databases">
        <authorList>
            <person name="Liu C."/>
            <person name="Sun Q."/>
        </authorList>
    </citation>
    <scope>NUCLEOTIDE SEQUENCE [LARGE SCALE GENOMIC DNA]</scope>
    <source>
        <strain evidence="4 5">NSJ-62</strain>
    </source>
</reference>
<name>A0A7G9B367_9FIRM</name>
<dbReference type="PRINTS" id="PR00081">
    <property type="entry name" value="GDHRDH"/>
</dbReference>
<accession>A0A7G9B367</accession>
<sequence>MGKLDGKIAIVTGAAQGIGNGSAKVLAKHGATVILVDFAESVADAAEEIRKMGLKADSRRVDVSKLEDVQKVVDDIVAQYGKVDILHNNAGVNRRVKFEDMDVKTLNFIFGVNIYGVWNMAKAVYPYMMKAGYGRIINTSSVTGTKVVDEGQTTYSMTKGAVSALTRALAYEAGPHGITVNAVLPGWVRTPKVEQVAADSRPEDPESALRDMASFIPLKRLCNIEEIGDLVAFLASDDAKYITGTEVIIDGGSTLPETFDILHA</sequence>
<dbReference type="InterPro" id="IPR020904">
    <property type="entry name" value="Sc_DH/Rdtase_CS"/>
</dbReference>
<dbReference type="PANTHER" id="PTHR42879">
    <property type="entry name" value="3-OXOACYL-(ACYL-CARRIER-PROTEIN) REDUCTASE"/>
    <property type="match status" value="1"/>
</dbReference>
<evidence type="ECO:0000256" key="2">
    <source>
        <dbReference type="ARBA" id="ARBA00023002"/>
    </source>
</evidence>
<evidence type="ECO:0000313" key="4">
    <source>
        <dbReference type="EMBL" id="QNL43998.1"/>
    </source>
</evidence>
<dbReference type="Gene3D" id="3.40.50.720">
    <property type="entry name" value="NAD(P)-binding Rossmann-like Domain"/>
    <property type="match status" value="1"/>
</dbReference>
<keyword evidence="5" id="KW-1185">Reference proteome</keyword>
<dbReference type="RefSeq" id="WP_187332578.1">
    <property type="nucleotide sequence ID" value="NZ_CP060490.1"/>
</dbReference>
<gene>
    <name evidence="4" type="ORF">H8790_11180</name>
</gene>
<dbReference type="InterPro" id="IPR036291">
    <property type="entry name" value="NAD(P)-bd_dom_sf"/>
</dbReference>
<evidence type="ECO:0000256" key="3">
    <source>
        <dbReference type="ARBA" id="ARBA00023221"/>
    </source>
</evidence>
<dbReference type="NCBIfam" id="NF005559">
    <property type="entry name" value="PRK07231.1"/>
    <property type="match status" value="1"/>
</dbReference>
<dbReference type="EMBL" id="CP060490">
    <property type="protein sequence ID" value="QNL43998.1"/>
    <property type="molecule type" value="Genomic_DNA"/>
</dbReference>
<dbReference type="FunFam" id="3.40.50.720:FF:000084">
    <property type="entry name" value="Short-chain dehydrogenase reductase"/>
    <property type="match status" value="1"/>
</dbReference>
<dbReference type="GO" id="GO:0008206">
    <property type="term" value="P:bile acid metabolic process"/>
    <property type="evidence" value="ECO:0007669"/>
    <property type="project" value="UniProtKB-ARBA"/>
</dbReference>
<dbReference type="SUPFAM" id="SSF51735">
    <property type="entry name" value="NAD(P)-binding Rossmann-fold domains"/>
    <property type="match status" value="1"/>
</dbReference>
<dbReference type="KEGG" id="ohi:H8790_11180"/>
<dbReference type="AlphaFoldDB" id="A0A7G9B367"/>
<dbReference type="Proteomes" id="UP000515960">
    <property type="component" value="Chromosome"/>
</dbReference>
<dbReference type="CDD" id="cd05233">
    <property type="entry name" value="SDR_c"/>
    <property type="match status" value="1"/>
</dbReference>
<protein>
    <submittedName>
        <fullName evidence="4">SDR family oxidoreductase</fullName>
    </submittedName>
</protein>
<keyword evidence="2" id="KW-0560">Oxidoreductase</keyword>
<dbReference type="PRINTS" id="PR00080">
    <property type="entry name" value="SDRFAMILY"/>
</dbReference>
<dbReference type="Pfam" id="PF13561">
    <property type="entry name" value="adh_short_C2"/>
    <property type="match status" value="1"/>
</dbReference>
<dbReference type="InterPro" id="IPR002347">
    <property type="entry name" value="SDR_fam"/>
</dbReference>
<keyword evidence="3" id="KW-0753">Steroid metabolism</keyword>
<dbReference type="PROSITE" id="PS00061">
    <property type="entry name" value="ADH_SHORT"/>
    <property type="match status" value="1"/>
</dbReference>
<evidence type="ECO:0000256" key="1">
    <source>
        <dbReference type="ARBA" id="ARBA00006484"/>
    </source>
</evidence>
<comment type="similarity">
    <text evidence="1">Belongs to the short-chain dehydrogenases/reductases (SDR) family.</text>
</comment>
<keyword evidence="3" id="KW-0443">Lipid metabolism</keyword>
<dbReference type="GO" id="GO:0016491">
    <property type="term" value="F:oxidoreductase activity"/>
    <property type="evidence" value="ECO:0007669"/>
    <property type="project" value="UniProtKB-KW"/>
</dbReference>
<evidence type="ECO:0000313" key="5">
    <source>
        <dbReference type="Proteomes" id="UP000515960"/>
    </source>
</evidence>
<organism evidence="4 5">
    <name type="scientific">Oscillibacter hominis</name>
    <dbReference type="NCBI Taxonomy" id="2763056"/>
    <lineage>
        <taxon>Bacteria</taxon>
        <taxon>Bacillati</taxon>
        <taxon>Bacillota</taxon>
        <taxon>Clostridia</taxon>
        <taxon>Eubacteriales</taxon>
        <taxon>Oscillospiraceae</taxon>
        <taxon>Oscillibacter</taxon>
    </lineage>
</organism>
<proteinExistence type="inferred from homology"/>
<dbReference type="PANTHER" id="PTHR42879:SF2">
    <property type="entry name" value="3-OXOACYL-[ACYL-CARRIER-PROTEIN] REDUCTASE FABG"/>
    <property type="match status" value="1"/>
</dbReference>
<dbReference type="InterPro" id="IPR050259">
    <property type="entry name" value="SDR"/>
</dbReference>